<accession>F5XYQ6</accession>
<organism evidence="2 3">
    <name type="scientific">Ramlibacter tataouinensis (strain ATCC BAA-407 / DSM 14655 / LMG 21543 / TTB310)</name>
    <dbReference type="NCBI Taxonomy" id="365046"/>
    <lineage>
        <taxon>Bacteria</taxon>
        <taxon>Pseudomonadati</taxon>
        <taxon>Pseudomonadota</taxon>
        <taxon>Betaproteobacteria</taxon>
        <taxon>Burkholderiales</taxon>
        <taxon>Comamonadaceae</taxon>
        <taxon>Ramlibacter</taxon>
    </lineage>
</organism>
<sequence>MSDEEPTTEERARAALRASVMATHQQMALTEESRMLLAALLRDEMKTAVREGIREAMSKQAAAEFAIVFLDVMKQQAGLKMDTWAGGVIRGVFRKMWENAGLFLVGGMIVYSVGGWAAVAKLAQWVLSGAAR</sequence>
<keyword evidence="1" id="KW-1133">Transmembrane helix</keyword>
<dbReference type="HOGENOM" id="CLU_1915363_0_0_4"/>
<dbReference type="AlphaFoldDB" id="F5XYQ6"/>
<dbReference type="STRING" id="365046.Rta_33110"/>
<dbReference type="KEGG" id="rta:Rta_33110"/>
<dbReference type="EMBL" id="CP000245">
    <property type="protein sequence ID" value="AEG94423.1"/>
    <property type="molecule type" value="Genomic_DNA"/>
</dbReference>
<dbReference type="Proteomes" id="UP000008385">
    <property type="component" value="Chromosome"/>
</dbReference>
<evidence type="ECO:0000313" key="3">
    <source>
        <dbReference type="Proteomes" id="UP000008385"/>
    </source>
</evidence>
<keyword evidence="1" id="KW-0812">Transmembrane</keyword>
<keyword evidence="3" id="KW-1185">Reference proteome</keyword>
<proteinExistence type="predicted"/>
<reference evidence="3" key="1">
    <citation type="submission" date="2006-01" db="EMBL/GenBank/DDBJ databases">
        <title>Genome of the cyst-dividing bacterium Ramlibacter tataouinensis.</title>
        <authorList>
            <person name="Barakat M."/>
            <person name="Ortet P."/>
            <person name="De Luca G."/>
            <person name="Jourlin-Castelli C."/>
            <person name="Ansaldi M."/>
            <person name="Py B."/>
            <person name="Fichant G."/>
            <person name="Coutinho P."/>
            <person name="Voulhoux R."/>
            <person name="Bastien O."/>
            <person name="Roy S."/>
            <person name="Marechal E."/>
            <person name="Henrissat B."/>
            <person name="Quentin Y."/>
            <person name="Noirot P."/>
            <person name="Filloux A."/>
            <person name="Mejean V."/>
            <person name="DuBow M."/>
            <person name="Barras F."/>
            <person name="Heulin T."/>
        </authorList>
    </citation>
    <scope>NUCLEOTIDE SEQUENCE [LARGE SCALE GENOMIC DNA]</scope>
    <source>
        <strain evidence="3">ATCC BAA-407 / DSM 14655 / LMG 21543 / TTB310</strain>
    </source>
</reference>
<gene>
    <name evidence="2" type="ordered locus">Rta_33110</name>
</gene>
<keyword evidence="1" id="KW-0472">Membrane</keyword>
<evidence type="ECO:0000256" key="1">
    <source>
        <dbReference type="SAM" id="Phobius"/>
    </source>
</evidence>
<evidence type="ECO:0000313" key="2">
    <source>
        <dbReference type="EMBL" id="AEG94423.1"/>
    </source>
</evidence>
<reference evidence="2 3" key="2">
    <citation type="journal article" date="2011" name="PLoS ONE">
        <title>The Cyst-Dividing Bacterium Ramlibacter tataouinensis TTB310 Genome Reveals a Well-Stocked Toolbox for Adaptation to a Desert Environment.</title>
        <authorList>
            <person name="De Luca G."/>
            <person name="Barakat M."/>
            <person name="Ortet P."/>
            <person name="Fochesato S."/>
            <person name="Jourlin-Castelli C."/>
            <person name="Ansaldi M."/>
            <person name="Py B."/>
            <person name="Fichant G."/>
            <person name="Coutinho P.M."/>
            <person name="Voulhoux R."/>
            <person name="Bastien O."/>
            <person name="Marechal E."/>
            <person name="Henrissat B."/>
            <person name="Quentin Y."/>
            <person name="Noirot P."/>
            <person name="Filloux A."/>
            <person name="Mejean V."/>
            <person name="Dubow M.S."/>
            <person name="Barras F."/>
            <person name="Barbe V."/>
            <person name="Weissenbach J."/>
            <person name="Mihalcescu I."/>
            <person name="Vermeglio A."/>
            <person name="Achouak W."/>
            <person name="Heulin T."/>
        </authorList>
    </citation>
    <scope>NUCLEOTIDE SEQUENCE [LARGE SCALE GENOMIC DNA]</scope>
    <source>
        <strain evidence="3">ATCC BAA-407 / DSM 14655 / LMG 21543 / TTB310</strain>
    </source>
</reference>
<feature type="transmembrane region" description="Helical" evidence="1">
    <location>
        <begin position="100"/>
        <end position="119"/>
    </location>
</feature>
<protein>
    <submittedName>
        <fullName evidence="2">Uncharacterized protein</fullName>
    </submittedName>
</protein>
<name>F5XYQ6_RAMTT</name>